<dbReference type="RefSeq" id="WP_102922301.1">
    <property type="nucleotide sequence ID" value="NZ_LJSN01000001.1"/>
</dbReference>
<organism evidence="1 2">
    <name type="scientific">Streptomyces noursei</name>
    <name type="common">Streptomyces albulus</name>
    <dbReference type="NCBI Taxonomy" id="1971"/>
    <lineage>
        <taxon>Bacteria</taxon>
        <taxon>Bacillati</taxon>
        <taxon>Actinomycetota</taxon>
        <taxon>Actinomycetes</taxon>
        <taxon>Kitasatosporales</taxon>
        <taxon>Streptomycetaceae</taxon>
        <taxon>Streptomyces</taxon>
    </lineage>
</organism>
<dbReference type="AlphaFoldDB" id="A0A2N8PR12"/>
<keyword evidence="2" id="KW-1185">Reference proteome</keyword>
<dbReference type="EMBL" id="LJSN01000001">
    <property type="protein sequence ID" value="PNE43411.1"/>
    <property type="molecule type" value="Genomic_DNA"/>
</dbReference>
<proteinExistence type="predicted"/>
<protein>
    <submittedName>
        <fullName evidence="1">Uncharacterized protein</fullName>
    </submittedName>
</protein>
<reference evidence="2" key="1">
    <citation type="submission" date="2015-09" db="EMBL/GenBank/DDBJ databases">
        <authorList>
            <person name="Graham D.E."/>
            <person name="Mahan K.M."/>
            <person name="Klingeman D.M."/>
            <person name="Fida T."/>
            <person name="Giannone R.J."/>
            <person name="Hettich R.L."/>
            <person name="Parry R.J."/>
            <person name="Spain J.C."/>
        </authorList>
    </citation>
    <scope>NUCLEOTIDE SEQUENCE [LARGE SCALE GENOMIC DNA]</scope>
    <source>
        <strain evidence="2">JCM 4701</strain>
    </source>
</reference>
<gene>
    <name evidence="1" type="ORF">AOB60_00230</name>
</gene>
<comment type="caution">
    <text evidence="1">The sequence shown here is derived from an EMBL/GenBank/DDBJ whole genome shotgun (WGS) entry which is preliminary data.</text>
</comment>
<accession>A0A2N8PR12</accession>
<dbReference type="Proteomes" id="UP000236047">
    <property type="component" value="Unassembled WGS sequence"/>
</dbReference>
<sequence>MRRLLLGHWDWGGNLVVISSTLNQALESERSDALVTNHMASTRDAWAAEFDTADHDEAITAAFDKYVYEERDGKHAGDTLIDRITGRRLPAD</sequence>
<evidence type="ECO:0000313" key="1">
    <source>
        <dbReference type="EMBL" id="PNE43411.1"/>
    </source>
</evidence>
<evidence type="ECO:0000313" key="2">
    <source>
        <dbReference type="Proteomes" id="UP000236047"/>
    </source>
</evidence>
<name>A0A2N8PR12_STRNR</name>